<dbReference type="PROSITE" id="PS51440">
    <property type="entry name" value="TIM_2"/>
    <property type="match status" value="1"/>
</dbReference>
<dbReference type="Gene3D" id="3.20.20.70">
    <property type="entry name" value="Aldolase class I"/>
    <property type="match status" value="1"/>
</dbReference>
<sequence>MNTSARRQVKAIVEQIIKEQIQSRSLQRQKPLVVANWKMNMSLEKALHFLNSVQSDPQDSTVVICPPYPLLYPVNIAMKKLQTGVQLGAQNVHWEDHGAHTGEVSVGMLQEVGCNFVLIGHSERRMAGESEEAIQHKVKQVLQSGMYPIVCVGENSEEFKQGLTSQIVKQQIEAALKNLPNISNIIIAYEPVWAIGTGQSATPYQAEGVHQTIRQSIHDLHGSIAHRIPILYGGSVHAENARSLAAYENIDGVLVGGASLEVKSFQSIIRSFNKELGSA</sequence>
<comment type="function">
    <text evidence="9">Involved in the gluconeogenesis. Catalyzes stereospecifically the conversion of dihydroxyacetone phosphate (DHAP) to D-glyceraldehyde-3-phosphate (G3P).</text>
</comment>
<dbReference type="GO" id="GO:0006094">
    <property type="term" value="P:gluconeogenesis"/>
    <property type="evidence" value="ECO:0007669"/>
    <property type="project" value="UniProtKB-UniRule"/>
</dbReference>
<accession>A0A2V3VXC4</accession>
<evidence type="ECO:0000256" key="2">
    <source>
        <dbReference type="ARBA" id="ARBA00007422"/>
    </source>
</evidence>
<dbReference type="GO" id="GO:0046166">
    <property type="term" value="P:glyceraldehyde-3-phosphate biosynthetic process"/>
    <property type="evidence" value="ECO:0007669"/>
    <property type="project" value="TreeGrafter"/>
</dbReference>
<dbReference type="AlphaFoldDB" id="A0A2V3VXC4"/>
<feature type="binding site" evidence="9">
    <location>
        <position position="235"/>
    </location>
    <ligand>
        <name>substrate</name>
    </ligand>
</feature>
<feature type="active site" description="Electrophile" evidence="9">
    <location>
        <position position="121"/>
    </location>
</feature>
<organism evidence="11 12">
    <name type="scientific">Pseudogracilibacillus auburnensis</name>
    <dbReference type="NCBI Taxonomy" id="1494959"/>
    <lineage>
        <taxon>Bacteria</taxon>
        <taxon>Bacillati</taxon>
        <taxon>Bacillota</taxon>
        <taxon>Bacilli</taxon>
        <taxon>Bacillales</taxon>
        <taxon>Bacillaceae</taxon>
        <taxon>Pseudogracilibacillus</taxon>
    </lineage>
</organism>
<dbReference type="UniPathway" id="UPA00109">
    <property type="reaction ID" value="UER00189"/>
</dbReference>
<dbReference type="NCBIfam" id="TIGR00419">
    <property type="entry name" value="tim"/>
    <property type="match status" value="1"/>
</dbReference>
<keyword evidence="6 9" id="KW-0963">Cytoplasm</keyword>
<keyword evidence="8 9" id="KW-0413">Isomerase</keyword>
<dbReference type="EMBL" id="QJJQ01000010">
    <property type="protein sequence ID" value="PXW85521.1"/>
    <property type="molecule type" value="Genomic_DNA"/>
</dbReference>
<dbReference type="FunFam" id="3.20.20.70:FF:000016">
    <property type="entry name" value="Triosephosphate isomerase"/>
    <property type="match status" value="1"/>
</dbReference>
<feature type="modified residue" description="Phosphoserine" evidence="9">
    <location>
        <position position="235"/>
    </location>
</feature>
<keyword evidence="5 9" id="KW-0312">Gluconeogenesis</keyword>
<dbReference type="EC" id="5.3.1.1" evidence="3 9"/>
<evidence type="ECO:0000256" key="3">
    <source>
        <dbReference type="ARBA" id="ARBA00011940"/>
    </source>
</evidence>
<dbReference type="OrthoDB" id="2066272at2"/>
<feature type="binding site" evidence="9">
    <location>
        <position position="196"/>
    </location>
    <ligand>
        <name>substrate</name>
    </ligand>
</feature>
<comment type="similarity">
    <text evidence="2 9 10">Belongs to the triosephosphate isomerase family.</text>
</comment>
<comment type="subcellular location">
    <subcellularLocation>
        <location evidence="9 10">Cytoplasm</location>
    </subcellularLocation>
</comment>
<dbReference type="CDD" id="cd00311">
    <property type="entry name" value="TIM"/>
    <property type="match status" value="1"/>
</dbReference>
<evidence type="ECO:0000313" key="12">
    <source>
        <dbReference type="Proteomes" id="UP000247978"/>
    </source>
</evidence>
<evidence type="ECO:0000256" key="9">
    <source>
        <dbReference type="HAMAP-Rule" id="MF_00147"/>
    </source>
</evidence>
<keyword evidence="12" id="KW-1185">Reference proteome</keyword>
<dbReference type="PROSITE" id="PS00171">
    <property type="entry name" value="TIM_1"/>
    <property type="match status" value="1"/>
</dbReference>
<proteinExistence type="inferred from homology"/>
<dbReference type="GO" id="GO:0004807">
    <property type="term" value="F:triose-phosphate isomerase activity"/>
    <property type="evidence" value="ECO:0007669"/>
    <property type="project" value="UniProtKB-UniRule"/>
</dbReference>
<comment type="subunit">
    <text evidence="9 10">Homodimer.</text>
</comment>
<gene>
    <name evidence="9" type="primary">tpiA</name>
    <name evidence="11" type="ORF">DFR56_11020</name>
</gene>
<evidence type="ECO:0000313" key="11">
    <source>
        <dbReference type="EMBL" id="PXW85521.1"/>
    </source>
</evidence>
<dbReference type="GO" id="GO:0019563">
    <property type="term" value="P:glycerol catabolic process"/>
    <property type="evidence" value="ECO:0007669"/>
    <property type="project" value="TreeGrafter"/>
</dbReference>
<dbReference type="GO" id="GO:0005829">
    <property type="term" value="C:cytosol"/>
    <property type="evidence" value="ECO:0007669"/>
    <property type="project" value="TreeGrafter"/>
</dbReference>
<protein>
    <recommendedName>
        <fullName evidence="4 9">Triosephosphate isomerase</fullName>
        <shortName evidence="9">TIM</shortName>
        <shortName evidence="9">TPI</shortName>
        <ecNumber evidence="3 9">5.3.1.1</ecNumber>
    </recommendedName>
    <alternativeName>
        <fullName evidence="9">Triose-phosphate isomerase</fullName>
    </alternativeName>
</protein>
<dbReference type="HAMAP" id="MF_00147_B">
    <property type="entry name" value="TIM_B"/>
    <property type="match status" value="1"/>
</dbReference>
<feature type="binding site" evidence="9">
    <location>
        <begin position="256"/>
        <end position="257"/>
    </location>
    <ligand>
        <name>substrate</name>
    </ligand>
</feature>
<evidence type="ECO:0000256" key="10">
    <source>
        <dbReference type="RuleBase" id="RU363013"/>
    </source>
</evidence>
<evidence type="ECO:0000256" key="7">
    <source>
        <dbReference type="ARBA" id="ARBA00023152"/>
    </source>
</evidence>
<keyword evidence="7 9" id="KW-0324">Glycolysis</keyword>
<dbReference type="SUPFAM" id="SSF51351">
    <property type="entry name" value="Triosephosphate isomerase (TIM)"/>
    <property type="match status" value="1"/>
</dbReference>
<feature type="binding site" evidence="9">
    <location>
        <begin position="36"/>
        <end position="38"/>
    </location>
    <ligand>
        <name>substrate</name>
    </ligand>
</feature>
<feature type="active site" description="Proton acceptor" evidence="9">
    <location>
        <position position="190"/>
    </location>
</feature>
<dbReference type="GO" id="GO:0006096">
    <property type="term" value="P:glycolytic process"/>
    <property type="evidence" value="ECO:0007669"/>
    <property type="project" value="UniProtKB-UniRule"/>
</dbReference>
<name>A0A2V3VXC4_9BACI</name>
<dbReference type="Proteomes" id="UP000247978">
    <property type="component" value="Unassembled WGS sequence"/>
</dbReference>
<evidence type="ECO:0000256" key="5">
    <source>
        <dbReference type="ARBA" id="ARBA00022432"/>
    </source>
</evidence>
<comment type="pathway">
    <text evidence="9 10">Carbohydrate biosynthesis; gluconeogenesis.</text>
</comment>
<dbReference type="InterPro" id="IPR035990">
    <property type="entry name" value="TIM_sf"/>
</dbReference>
<reference evidence="11 12" key="1">
    <citation type="submission" date="2018-05" db="EMBL/GenBank/DDBJ databases">
        <title>Genomic Encyclopedia of Type Strains, Phase IV (KMG-IV): sequencing the most valuable type-strain genomes for metagenomic binning, comparative biology and taxonomic classification.</title>
        <authorList>
            <person name="Goeker M."/>
        </authorList>
    </citation>
    <scope>NUCLEOTIDE SEQUENCE [LARGE SCALE GENOMIC DNA]</scope>
    <source>
        <strain evidence="11 12">DSM 28556</strain>
    </source>
</reference>
<dbReference type="RefSeq" id="WP_110395991.1">
    <property type="nucleotide sequence ID" value="NZ_JBHUHB010000001.1"/>
</dbReference>
<evidence type="ECO:0000256" key="4">
    <source>
        <dbReference type="ARBA" id="ARBA00019397"/>
    </source>
</evidence>
<comment type="pathway">
    <text evidence="1 9 10">Carbohydrate degradation; glycolysis; D-glyceraldehyde 3-phosphate from glycerone phosphate: step 1/1.</text>
</comment>
<dbReference type="PANTHER" id="PTHR21139">
    <property type="entry name" value="TRIOSEPHOSPHATE ISOMERASE"/>
    <property type="match status" value="1"/>
</dbReference>
<evidence type="ECO:0000256" key="6">
    <source>
        <dbReference type="ARBA" id="ARBA00022490"/>
    </source>
</evidence>
<dbReference type="PANTHER" id="PTHR21139:SF42">
    <property type="entry name" value="TRIOSEPHOSPHATE ISOMERASE"/>
    <property type="match status" value="1"/>
</dbReference>
<comment type="caution">
    <text evidence="11">The sequence shown here is derived from an EMBL/GenBank/DDBJ whole genome shotgun (WGS) entry which is preliminary data.</text>
</comment>
<dbReference type="UniPathway" id="UPA00138"/>
<dbReference type="InterPro" id="IPR013785">
    <property type="entry name" value="Aldolase_TIM"/>
</dbReference>
<comment type="catalytic activity">
    <reaction evidence="9 10">
        <text>D-glyceraldehyde 3-phosphate = dihydroxyacetone phosphate</text>
        <dbReference type="Rhea" id="RHEA:18585"/>
        <dbReference type="ChEBI" id="CHEBI:57642"/>
        <dbReference type="ChEBI" id="CHEBI:59776"/>
        <dbReference type="EC" id="5.3.1.1"/>
    </reaction>
</comment>
<dbReference type="InterPro" id="IPR020861">
    <property type="entry name" value="Triosephosphate_isomerase_AS"/>
</dbReference>
<dbReference type="Pfam" id="PF00121">
    <property type="entry name" value="TIM"/>
    <property type="match status" value="1"/>
</dbReference>
<evidence type="ECO:0000256" key="1">
    <source>
        <dbReference type="ARBA" id="ARBA00004680"/>
    </source>
</evidence>
<keyword evidence="9" id="KW-0597">Phosphoprotein</keyword>
<evidence type="ECO:0000256" key="8">
    <source>
        <dbReference type="ARBA" id="ARBA00023235"/>
    </source>
</evidence>
<dbReference type="InterPro" id="IPR000652">
    <property type="entry name" value="Triosephosphate_isomerase"/>
</dbReference>
<dbReference type="InterPro" id="IPR022896">
    <property type="entry name" value="TrioseP_Isoase_bac/euk"/>
</dbReference>